<keyword evidence="8" id="KW-0239">DNA-directed DNA polymerase</keyword>
<comment type="caution">
    <text evidence="11">The sequence shown here is derived from an EMBL/GenBank/DDBJ whole genome shotgun (WGS) entry which is preliminary data.</text>
</comment>
<evidence type="ECO:0000256" key="8">
    <source>
        <dbReference type="ARBA" id="ARBA00022932"/>
    </source>
</evidence>
<dbReference type="GO" id="GO:0046872">
    <property type="term" value="F:metal ion binding"/>
    <property type="evidence" value="ECO:0007669"/>
    <property type="project" value="UniProtKB-KW"/>
</dbReference>
<dbReference type="InterPro" id="IPR012337">
    <property type="entry name" value="RNaseH-like_sf"/>
</dbReference>
<dbReference type="InterPro" id="IPR057670">
    <property type="entry name" value="SH3_retrovirus"/>
</dbReference>
<accession>A0AAD4VDH9</accession>
<organism evidence="11 12">
    <name type="scientific">Prunus dulcis</name>
    <name type="common">Almond</name>
    <name type="synonym">Amygdalus dulcis</name>
    <dbReference type="NCBI Taxonomy" id="3755"/>
    <lineage>
        <taxon>Eukaryota</taxon>
        <taxon>Viridiplantae</taxon>
        <taxon>Streptophyta</taxon>
        <taxon>Embryophyta</taxon>
        <taxon>Tracheophyta</taxon>
        <taxon>Spermatophyta</taxon>
        <taxon>Magnoliopsida</taxon>
        <taxon>eudicotyledons</taxon>
        <taxon>Gunneridae</taxon>
        <taxon>Pentapetalae</taxon>
        <taxon>rosids</taxon>
        <taxon>fabids</taxon>
        <taxon>Rosales</taxon>
        <taxon>Rosaceae</taxon>
        <taxon>Amygdaloideae</taxon>
        <taxon>Amygdaleae</taxon>
        <taxon>Prunus</taxon>
    </lineage>
</organism>
<keyword evidence="12" id="KW-1185">Reference proteome</keyword>
<dbReference type="GO" id="GO:0003964">
    <property type="term" value="F:RNA-directed DNA polymerase activity"/>
    <property type="evidence" value="ECO:0007669"/>
    <property type="project" value="UniProtKB-KW"/>
</dbReference>
<reference evidence="11 12" key="1">
    <citation type="journal article" date="2022" name="G3 (Bethesda)">
        <title>Whole-genome sequence and methylome profiling of the almond [Prunus dulcis (Mill.) D.A. Webb] cultivar 'Nonpareil'.</title>
        <authorList>
            <person name="D'Amico-Willman K.M."/>
            <person name="Ouma W.Z."/>
            <person name="Meulia T."/>
            <person name="Sideli G.M."/>
            <person name="Gradziel T.M."/>
            <person name="Fresnedo-Ramirez J."/>
        </authorList>
    </citation>
    <scope>NUCLEOTIDE SEQUENCE [LARGE SCALE GENOMIC DNA]</scope>
    <source>
        <strain evidence="11">Clone GOH B32 T37-40</strain>
    </source>
</reference>
<keyword evidence="4" id="KW-0378">Hydrolase</keyword>
<dbReference type="InterPro" id="IPR039537">
    <property type="entry name" value="Retrotran_Ty1/copia-like"/>
</dbReference>
<dbReference type="Proteomes" id="UP001054821">
    <property type="component" value="Chromosome 6"/>
</dbReference>
<keyword evidence="7" id="KW-0695">RNA-directed DNA polymerase</keyword>
<keyword evidence="9" id="KW-0233">DNA recombination</keyword>
<dbReference type="Gene3D" id="3.30.420.10">
    <property type="entry name" value="Ribonuclease H-like superfamily/Ribonuclease H"/>
    <property type="match status" value="1"/>
</dbReference>
<dbReference type="SUPFAM" id="SSF53098">
    <property type="entry name" value="Ribonuclease H-like"/>
    <property type="match status" value="1"/>
</dbReference>
<gene>
    <name evidence="11" type="ORF">L3X38_031585</name>
</gene>
<evidence type="ECO:0000256" key="7">
    <source>
        <dbReference type="ARBA" id="ARBA00022918"/>
    </source>
</evidence>
<evidence type="ECO:0000256" key="3">
    <source>
        <dbReference type="ARBA" id="ARBA00022759"/>
    </source>
</evidence>
<keyword evidence="3" id="KW-0255">Endonuclease</keyword>
<feature type="domain" description="Integrase catalytic" evidence="10">
    <location>
        <begin position="1"/>
        <end position="108"/>
    </location>
</feature>
<evidence type="ECO:0000256" key="1">
    <source>
        <dbReference type="ARBA" id="ARBA00022722"/>
    </source>
</evidence>
<dbReference type="PANTHER" id="PTHR42648:SF11">
    <property type="entry name" value="TRANSPOSON TY4-P GAG-POL POLYPROTEIN"/>
    <property type="match status" value="1"/>
</dbReference>
<dbReference type="PROSITE" id="PS50994">
    <property type="entry name" value="INTEGRASE"/>
    <property type="match status" value="1"/>
</dbReference>
<evidence type="ECO:0000256" key="2">
    <source>
        <dbReference type="ARBA" id="ARBA00022723"/>
    </source>
</evidence>
<dbReference type="GO" id="GO:0006310">
    <property type="term" value="P:DNA recombination"/>
    <property type="evidence" value="ECO:0007669"/>
    <property type="project" value="UniProtKB-KW"/>
</dbReference>
<keyword evidence="1" id="KW-0540">Nuclease</keyword>
<dbReference type="GO" id="GO:0015074">
    <property type="term" value="P:DNA integration"/>
    <property type="evidence" value="ECO:0007669"/>
    <property type="project" value="UniProtKB-KW"/>
</dbReference>
<keyword evidence="8" id="KW-0808">Transferase</keyword>
<evidence type="ECO:0000256" key="6">
    <source>
        <dbReference type="ARBA" id="ARBA00022908"/>
    </source>
</evidence>
<dbReference type="GO" id="GO:0003887">
    <property type="term" value="F:DNA-directed DNA polymerase activity"/>
    <property type="evidence" value="ECO:0007669"/>
    <property type="project" value="UniProtKB-KW"/>
</dbReference>
<dbReference type="AlphaFoldDB" id="A0AAD4VDH9"/>
<dbReference type="GO" id="GO:0016787">
    <property type="term" value="F:hydrolase activity"/>
    <property type="evidence" value="ECO:0007669"/>
    <property type="project" value="UniProtKB-KW"/>
</dbReference>
<dbReference type="PANTHER" id="PTHR42648">
    <property type="entry name" value="TRANSPOSASE, PUTATIVE-RELATED"/>
    <property type="match status" value="1"/>
</dbReference>
<keyword evidence="8" id="KW-0548">Nucleotidyltransferase</keyword>
<keyword evidence="2" id="KW-0479">Metal-binding</keyword>
<protein>
    <recommendedName>
        <fullName evidence="10">Integrase catalytic domain-containing protein</fullName>
    </recommendedName>
</protein>
<dbReference type="InterPro" id="IPR036397">
    <property type="entry name" value="RNaseH_sf"/>
</dbReference>
<evidence type="ECO:0000256" key="9">
    <source>
        <dbReference type="ARBA" id="ARBA00023172"/>
    </source>
</evidence>
<keyword evidence="6" id="KW-0229">DNA integration</keyword>
<evidence type="ECO:0000259" key="10">
    <source>
        <dbReference type="PROSITE" id="PS50994"/>
    </source>
</evidence>
<evidence type="ECO:0000256" key="5">
    <source>
        <dbReference type="ARBA" id="ARBA00022842"/>
    </source>
</evidence>
<evidence type="ECO:0000313" key="11">
    <source>
        <dbReference type="EMBL" id="KAI5322513.1"/>
    </source>
</evidence>
<keyword evidence="5" id="KW-0460">Magnesium</keyword>
<dbReference type="GO" id="GO:0003676">
    <property type="term" value="F:nucleic acid binding"/>
    <property type="evidence" value="ECO:0007669"/>
    <property type="project" value="InterPro"/>
</dbReference>
<sequence length="235" mass="26685">MVELQSGFKVKCLRSDRGDEFTSCEFNKLCEDEGIQRQLSMAYTPQQNGVVERKNRTVVEIAKAMLHEKGLPYYLRAEDVHIAVYILNRCPTRVLGEVTPFEAYSGRKPGIAHLKIFGCLCYVHIPSEVRQKLDAKSTKGIFVGYATCEKGYRVYDPVTKKLLLSRDVVFDENAAWNWKAMPENYVFVSSHEEQSKVSVTQSQPEPQTGRIQGTVVSLIRIPDSHGHRASPKFVR</sequence>
<dbReference type="InterPro" id="IPR001584">
    <property type="entry name" value="Integrase_cat-core"/>
</dbReference>
<name>A0AAD4VDH9_PRUDU</name>
<dbReference type="EMBL" id="JAJFAZ020000006">
    <property type="protein sequence ID" value="KAI5322513.1"/>
    <property type="molecule type" value="Genomic_DNA"/>
</dbReference>
<dbReference type="GO" id="GO:0004519">
    <property type="term" value="F:endonuclease activity"/>
    <property type="evidence" value="ECO:0007669"/>
    <property type="project" value="UniProtKB-KW"/>
</dbReference>
<evidence type="ECO:0000256" key="4">
    <source>
        <dbReference type="ARBA" id="ARBA00022801"/>
    </source>
</evidence>
<evidence type="ECO:0000313" key="12">
    <source>
        <dbReference type="Proteomes" id="UP001054821"/>
    </source>
</evidence>
<proteinExistence type="predicted"/>
<dbReference type="Pfam" id="PF25597">
    <property type="entry name" value="SH3_retrovirus"/>
    <property type="match status" value="1"/>
</dbReference>